<gene>
    <name evidence="1" type="ORF">VC03_03730</name>
</gene>
<evidence type="ECO:0000313" key="2">
    <source>
        <dbReference type="Proteomes" id="UP000033103"/>
    </source>
</evidence>
<dbReference type="Proteomes" id="UP000033103">
    <property type="component" value="Chromosome"/>
</dbReference>
<proteinExistence type="predicted"/>
<dbReference type="RefSeq" id="WP_046328726.1">
    <property type="nucleotide sequence ID" value="NZ_CP011280.1"/>
</dbReference>
<organism evidence="1 2">
    <name type="scientific">Sneathia vaginalis</name>
    <dbReference type="NCBI Taxonomy" id="187101"/>
    <lineage>
        <taxon>Bacteria</taxon>
        <taxon>Fusobacteriati</taxon>
        <taxon>Fusobacteriota</taxon>
        <taxon>Fusobacteriia</taxon>
        <taxon>Fusobacteriales</taxon>
        <taxon>Leptotrichiaceae</taxon>
        <taxon>Sneathia</taxon>
    </lineage>
</organism>
<dbReference type="HOGENOM" id="CLU_403279_0_0_0"/>
<reference evidence="1 2" key="1">
    <citation type="journal article" date="2012" name="BMC Genomics">
        <title>Genomic sequence analysis and characterization of Sneathia amnii sp. nov.</title>
        <authorList>
            <consortium name="Vaginal Microbiome Consortium (additional members)"/>
            <person name="Harwich M.D.Jr."/>
            <person name="Serrano M.G."/>
            <person name="Fettweis J.M."/>
            <person name="Alves J.M."/>
            <person name="Reimers M.A."/>
            <person name="Buck G.A."/>
            <person name="Jefferson K.K."/>
        </authorList>
    </citation>
    <scope>NUCLEOTIDE SEQUENCE [LARGE SCALE GENOMIC DNA]</scope>
    <source>
        <strain evidence="1 2">SN35</strain>
    </source>
</reference>
<accession>A0A0E3ZAE9</accession>
<evidence type="ECO:0000313" key="1">
    <source>
        <dbReference type="EMBL" id="AKC95620.1"/>
    </source>
</evidence>
<dbReference type="AlphaFoldDB" id="A0A0E3ZAE9"/>
<protein>
    <submittedName>
        <fullName evidence="1">Uncharacterized protein</fullName>
    </submittedName>
</protein>
<dbReference type="PATRIC" id="fig|1069640.6.peg.738"/>
<dbReference type="EMBL" id="CP011280">
    <property type="protein sequence ID" value="AKC95620.1"/>
    <property type="molecule type" value="Genomic_DNA"/>
</dbReference>
<sequence length="729" mass="87536">MSYYTREDLKLKTYDKLYKIAINEKLINIFASDKTKSELIDLILLYRQDNTEKKILTLDYEGFFRLQELFDKKLRELPIEATDIQVPYSIKIFENADFSEDDNYYVLVSKNLHISTSICMITADNGYVYCILSLVEDTKYEDKVYRKYKINSEYVERLNFDYEYYKNPKMYFFENTMGDIVRNVYFNKRIDVIPEKIPCYSIKLFELKAEKLKEVKSPFPILFIDNKVYCKYFTKDFLMYIHKIQNDNFLIDYFENAKDRVLAKELNFYASCFQDMSKFFLDINSNIEVYDDYLQSKIVPKKQLVNQFIEYLIKKICAYSKCRYTKIYSIGLNIQDDRFVYIDLPFVLSYSKIKRLNKTYKSEKFLAIVSEFDNLNISENQFNIFEKDINYDITVNTNINTVNYNLNFNTLIKEIIYLLKLKLLKINISICSINDLIKKIDSIGYRAVKDDLFKDYDDIESKFSTDCFKYQNLVSEKYHEIKKNYYTLLNEAYDELNNYLNCKSTNLEKNMIEYVLCLELYNFLNNFFKKFTVIELLKRYKGVCLMGKIIKSELFYNLLKEFIPGKIIKYTDVNNDNYEYILELIYEYIEDEELAKIKLLNNITYDVRAYIIEATNFKDVYEVVLDTTKTDIGYIDKLDTVTKLDIKIKDSEMDIVYSLNLDLKKEFYERDELDTRLNQEFLDNIDNAIIRIFFISKEMKIFYKCATRYDDQVFVTDEYMLKFDTDLKS</sequence>
<dbReference type="STRING" id="187101.VC03_03730"/>
<dbReference type="KEGG" id="sns:VC03_03730"/>
<keyword evidence="2" id="KW-1185">Reference proteome</keyword>
<name>A0A0E3ZAE9_9FUSO</name>
<dbReference type="OrthoDB" id="9760742at2"/>